<proteinExistence type="predicted"/>
<dbReference type="CDD" id="cd02947">
    <property type="entry name" value="TRX_family"/>
    <property type="match status" value="1"/>
</dbReference>
<keyword evidence="1" id="KW-0676">Redox-active center</keyword>
<dbReference type="PROSITE" id="PS51352">
    <property type="entry name" value="THIOREDOXIN_2"/>
    <property type="match status" value="1"/>
</dbReference>
<evidence type="ECO:0000313" key="5">
    <source>
        <dbReference type="Proteomes" id="UP000295292"/>
    </source>
</evidence>
<name>A0A4R6WHN1_9SPHI</name>
<dbReference type="InterPro" id="IPR036249">
    <property type="entry name" value="Thioredoxin-like_sf"/>
</dbReference>
<evidence type="ECO:0000256" key="2">
    <source>
        <dbReference type="SAM" id="SignalP"/>
    </source>
</evidence>
<protein>
    <submittedName>
        <fullName evidence="4">Thioredoxin</fullName>
    </submittedName>
</protein>
<keyword evidence="5" id="KW-1185">Reference proteome</keyword>
<evidence type="ECO:0000313" key="4">
    <source>
        <dbReference type="EMBL" id="TDQ77907.1"/>
    </source>
</evidence>
<comment type="caution">
    <text evidence="4">The sequence shown here is derived from an EMBL/GenBank/DDBJ whole genome shotgun (WGS) entry which is preliminary data.</text>
</comment>
<dbReference type="EMBL" id="SNYV01000013">
    <property type="protein sequence ID" value="TDQ77907.1"/>
    <property type="molecule type" value="Genomic_DNA"/>
</dbReference>
<organism evidence="4 5">
    <name type="scientific">Sphingobacterium yanglingense</name>
    <dbReference type="NCBI Taxonomy" id="1437280"/>
    <lineage>
        <taxon>Bacteria</taxon>
        <taxon>Pseudomonadati</taxon>
        <taxon>Bacteroidota</taxon>
        <taxon>Sphingobacteriia</taxon>
        <taxon>Sphingobacteriales</taxon>
        <taxon>Sphingobacteriaceae</taxon>
        <taxon>Sphingobacterium</taxon>
    </lineage>
</organism>
<feature type="chain" id="PRO_5020276956" evidence="2">
    <location>
        <begin position="26"/>
        <end position="409"/>
    </location>
</feature>
<dbReference type="AlphaFoldDB" id="A0A4R6WHN1"/>
<dbReference type="RefSeq" id="WP_133584177.1">
    <property type="nucleotide sequence ID" value="NZ_SNYV01000013.1"/>
</dbReference>
<dbReference type="Gene3D" id="3.40.30.10">
    <property type="entry name" value="Glutaredoxin"/>
    <property type="match status" value="1"/>
</dbReference>
<gene>
    <name evidence="4" type="ORF">CLV99_1878</name>
</gene>
<keyword evidence="2" id="KW-0732">Signal</keyword>
<dbReference type="InterPro" id="IPR013766">
    <property type="entry name" value="Thioredoxin_domain"/>
</dbReference>
<dbReference type="Pfam" id="PF00085">
    <property type="entry name" value="Thioredoxin"/>
    <property type="match status" value="1"/>
</dbReference>
<dbReference type="OrthoDB" id="120730at2"/>
<reference evidence="4 5" key="1">
    <citation type="submission" date="2019-03" db="EMBL/GenBank/DDBJ databases">
        <title>Genomic Encyclopedia of Archaeal and Bacterial Type Strains, Phase II (KMG-II): from individual species to whole genera.</title>
        <authorList>
            <person name="Goeker M."/>
        </authorList>
    </citation>
    <scope>NUCLEOTIDE SEQUENCE [LARGE SCALE GENOMIC DNA]</scope>
    <source>
        <strain evidence="4 5">DSM 28353</strain>
    </source>
</reference>
<dbReference type="InterPro" id="IPR017937">
    <property type="entry name" value="Thioredoxin_CS"/>
</dbReference>
<dbReference type="Proteomes" id="UP000295292">
    <property type="component" value="Unassembled WGS sequence"/>
</dbReference>
<dbReference type="SUPFAM" id="SSF52833">
    <property type="entry name" value="Thioredoxin-like"/>
    <property type="match status" value="1"/>
</dbReference>
<dbReference type="PROSITE" id="PS00194">
    <property type="entry name" value="THIOREDOXIN_1"/>
    <property type="match status" value="1"/>
</dbReference>
<evidence type="ECO:0000259" key="3">
    <source>
        <dbReference type="PROSITE" id="PS51352"/>
    </source>
</evidence>
<accession>A0A4R6WHN1</accession>
<feature type="signal peptide" evidence="2">
    <location>
        <begin position="1"/>
        <end position="25"/>
    </location>
</feature>
<evidence type="ECO:0000256" key="1">
    <source>
        <dbReference type="ARBA" id="ARBA00023284"/>
    </source>
</evidence>
<sequence>MKKMKSLRWGVCSLLFVMGTMAVQAQDRSIKFEEGTWAEIKAKAVKENKAIFMDCYTSWCGPCKQLARDVFTNNDVADFYNANFINAKFDMEKGEGPGLAKEYAVRAYPTLLFIAADGKLISNREGALDVTAFLKLGKNSVSGESIESLLSTYESGQRDAAFMVKFMNRMEGQKQNISAIIEDYFSKVPQAEWSSKDNWYLINRYVRRADSPVFAYVLGHRAAYEKMYSAEAVSDYYVMVYRSLIEKAANSPFPVEDLADQRDEFLKMDFRGAGLLALECDAASADRSKDLKSYVNVMEKIFQEYPNPDKEKHYETVHYTCWKILQRSGNKEVLQQTARMASIAMETKQPAFMDTYACVLADLGELDKAIAIEETILAMLKIKPDPDLSIAACQQRIEKFQRLKELNKN</sequence>
<feature type="domain" description="Thioredoxin" evidence="3">
    <location>
        <begin position="23"/>
        <end position="142"/>
    </location>
</feature>